<evidence type="ECO:0000313" key="10">
    <source>
        <dbReference type="EMBL" id="KAK9827909.1"/>
    </source>
</evidence>
<comment type="caution">
    <text evidence="10">The sequence shown here is derived from an EMBL/GenBank/DDBJ whole genome shotgun (WGS) entry which is preliminary data.</text>
</comment>
<evidence type="ECO:0000313" key="11">
    <source>
        <dbReference type="Proteomes" id="UP001438707"/>
    </source>
</evidence>
<dbReference type="GO" id="GO:0005739">
    <property type="term" value="C:mitochondrion"/>
    <property type="evidence" value="ECO:0007669"/>
    <property type="project" value="TreeGrafter"/>
</dbReference>
<dbReference type="PROSITE" id="PS00470">
    <property type="entry name" value="IDH_IMDH"/>
    <property type="match status" value="1"/>
</dbReference>
<dbReference type="PANTHER" id="PTHR11835">
    <property type="entry name" value="DECARBOXYLATING DEHYDROGENASES-ISOCITRATE, ISOPROPYLMALATE, TARTRATE"/>
    <property type="match status" value="1"/>
</dbReference>
<protein>
    <recommendedName>
        <fullName evidence="9">Isopropylmalate dehydrogenase-like domain-containing protein</fullName>
    </recommendedName>
</protein>
<dbReference type="Proteomes" id="UP001438707">
    <property type="component" value="Unassembled WGS sequence"/>
</dbReference>
<comment type="cofactor">
    <cofactor evidence="2">
        <name>Mg(2+)</name>
        <dbReference type="ChEBI" id="CHEBI:18420"/>
    </cofactor>
</comment>
<proteinExistence type="inferred from homology"/>
<dbReference type="FunFam" id="3.40.718.10:FF:000003">
    <property type="entry name" value="Isocitrate dehydrogenase [NAD] subunit, mitochondrial"/>
    <property type="match status" value="1"/>
</dbReference>
<keyword evidence="7" id="KW-0560">Oxidoreductase</keyword>
<evidence type="ECO:0000256" key="7">
    <source>
        <dbReference type="ARBA" id="ARBA00023002"/>
    </source>
</evidence>
<dbReference type="InterPro" id="IPR019818">
    <property type="entry name" value="IsoCit/isopropylmalate_DH_CS"/>
</dbReference>
<dbReference type="GO" id="GO:0051287">
    <property type="term" value="F:NAD binding"/>
    <property type="evidence" value="ECO:0007669"/>
    <property type="project" value="InterPro"/>
</dbReference>
<evidence type="ECO:0000256" key="4">
    <source>
        <dbReference type="ARBA" id="ARBA00022723"/>
    </source>
</evidence>
<dbReference type="GO" id="GO:0004449">
    <property type="term" value="F:isocitrate dehydrogenase (NAD+) activity"/>
    <property type="evidence" value="ECO:0007669"/>
    <property type="project" value="TreeGrafter"/>
</dbReference>
<dbReference type="Pfam" id="PF00180">
    <property type="entry name" value="Iso_dh"/>
    <property type="match status" value="1"/>
</dbReference>
<dbReference type="GO" id="GO:0000287">
    <property type="term" value="F:magnesium ion binding"/>
    <property type="evidence" value="ECO:0007669"/>
    <property type="project" value="InterPro"/>
</dbReference>
<evidence type="ECO:0000256" key="3">
    <source>
        <dbReference type="ARBA" id="ARBA00007769"/>
    </source>
</evidence>
<gene>
    <name evidence="10" type="ORF">WJX74_008567</name>
</gene>
<evidence type="ECO:0000256" key="6">
    <source>
        <dbReference type="ARBA" id="ARBA00022946"/>
    </source>
</evidence>
<keyword evidence="8" id="KW-0520">NAD</keyword>
<accession>A0AAW1R2E6</accession>
<dbReference type="PANTHER" id="PTHR11835:SF34">
    <property type="entry name" value="ISOCITRATE DEHYDROGENASE [NAD] SUBUNIT ALPHA, MITOCHONDRIAL"/>
    <property type="match status" value="1"/>
</dbReference>
<reference evidence="10 11" key="1">
    <citation type="journal article" date="2024" name="Nat. Commun.">
        <title>Phylogenomics reveals the evolutionary origins of lichenization in chlorophyte algae.</title>
        <authorList>
            <person name="Puginier C."/>
            <person name="Libourel C."/>
            <person name="Otte J."/>
            <person name="Skaloud P."/>
            <person name="Haon M."/>
            <person name="Grisel S."/>
            <person name="Petersen M."/>
            <person name="Berrin J.G."/>
            <person name="Delaux P.M."/>
            <person name="Dal Grande F."/>
            <person name="Keller J."/>
        </authorList>
    </citation>
    <scope>NUCLEOTIDE SEQUENCE [LARGE SCALE GENOMIC DNA]</scope>
    <source>
        <strain evidence="10 11">SAG 2145</strain>
    </source>
</reference>
<dbReference type="SUPFAM" id="SSF53659">
    <property type="entry name" value="Isocitrate/Isopropylmalate dehydrogenase-like"/>
    <property type="match status" value="1"/>
</dbReference>
<dbReference type="Gene3D" id="3.40.718.10">
    <property type="entry name" value="Isopropylmalate Dehydrogenase"/>
    <property type="match status" value="1"/>
</dbReference>
<organism evidence="10 11">
    <name type="scientific">Apatococcus lobatus</name>
    <dbReference type="NCBI Taxonomy" id="904363"/>
    <lineage>
        <taxon>Eukaryota</taxon>
        <taxon>Viridiplantae</taxon>
        <taxon>Chlorophyta</taxon>
        <taxon>core chlorophytes</taxon>
        <taxon>Trebouxiophyceae</taxon>
        <taxon>Chlorellales</taxon>
        <taxon>Chlorellaceae</taxon>
        <taxon>Apatococcus</taxon>
    </lineage>
</organism>
<evidence type="ECO:0000256" key="8">
    <source>
        <dbReference type="ARBA" id="ARBA00023027"/>
    </source>
</evidence>
<evidence type="ECO:0000256" key="1">
    <source>
        <dbReference type="ARBA" id="ARBA00001936"/>
    </source>
</evidence>
<dbReference type="InterPro" id="IPR004434">
    <property type="entry name" value="Isocitrate_DH_NAD"/>
</dbReference>
<dbReference type="EMBL" id="JALJOS010000017">
    <property type="protein sequence ID" value="KAK9827909.1"/>
    <property type="molecule type" value="Genomic_DNA"/>
</dbReference>
<dbReference type="GO" id="GO:0006099">
    <property type="term" value="P:tricarboxylic acid cycle"/>
    <property type="evidence" value="ECO:0007669"/>
    <property type="project" value="InterPro"/>
</dbReference>
<comment type="cofactor">
    <cofactor evidence="1">
        <name>Mn(2+)</name>
        <dbReference type="ChEBI" id="CHEBI:29035"/>
    </cofactor>
</comment>
<dbReference type="InterPro" id="IPR024084">
    <property type="entry name" value="IsoPropMal-DH-like_dom"/>
</dbReference>
<dbReference type="SMART" id="SM01329">
    <property type="entry name" value="Iso_dh"/>
    <property type="match status" value="1"/>
</dbReference>
<comment type="similarity">
    <text evidence="3">Belongs to the isocitrate and isopropylmalate dehydrogenases family.</text>
</comment>
<evidence type="ECO:0000259" key="9">
    <source>
        <dbReference type="SMART" id="SM01329"/>
    </source>
</evidence>
<evidence type="ECO:0000256" key="5">
    <source>
        <dbReference type="ARBA" id="ARBA00022842"/>
    </source>
</evidence>
<dbReference type="AlphaFoldDB" id="A0AAW1R2E6"/>
<feature type="domain" description="Isopropylmalate dehydrogenase-like" evidence="9">
    <location>
        <begin position="32"/>
        <end position="357"/>
    </location>
</feature>
<dbReference type="NCBIfam" id="TIGR00175">
    <property type="entry name" value="mito_nad_idh"/>
    <property type="match status" value="1"/>
</dbReference>
<dbReference type="GO" id="GO:0006102">
    <property type="term" value="P:isocitrate metabolic process"/>
    <property type="evidence" value="ECO:0007669"/>
    <property type="project" value="TreeGrafter"/>
</dbReference>
<name>A0AAW1R2E6_9CHLO</name>
<keyword evidence="6" id="KW-0809">Transit peptide</keyword>
<keyword evidence="5" id="KW-0460">Magnesium</keyword>
<sequence>MRRAASKAHRLLQSQSFDSHQAVRCISGEPVRCTLFPGDGIGPEIAEATKQIFKVAGASVVWDEQAIGTQPDPRTNSMITRENLDSMLTNRVGLKGPMTTPIGKGFRSLNLTLRKELGLYANVRPCFSIPGYKTRYDDVNLVTIRENTEGEYSGLEHEVVKGVVESLKVITRVASTRVAEYAFKYAVDNQRRKVTAVHKANIMKMADGLFLRCCREVREKFPDIEYNEVIVDNACMQLVKNPAQFDVLVMPNLYGDIISDLCAGLIGGLGLTPSGNIGAGGLALMEAVHGTAPDIAGHNKANPTALLLSSVMMLRHLGQNEVAENIQNAVLTTIAEGKFRTGDLGGSATTSEFAQAIIDKL</sequence>
<evidence type="ECO:0000256" key="2">
    <source>
        <dbReference type="ARBA" id="ARBA00001946"/>
    </source>
</evidence>
<keyword evidence="4" id="KW-0479">Metal-binding</keyword>
<keyword evidence="11" id="KW-1185">Reference proteome</keyword>